<dbReference type="Proteomes" id="UP000287224">
    <property type="component" value="Unassembled WGS sequence"/>
</dbReference>
<protein>
    <submittedName>
        <fullName evidence="2">Uncharacterized protein</fullName>
    </submittedName>
</protein>
<reference evidence="3" key="1">
    <citation type="submission" date="2018-12" db="EMBL/GenBank/DDBJ databases">
        <title>Tengunoibacter tsumagoiensis gen. nov., sp. nov., Dictyobacter kobayashii sp. nov., D. alpinus sp. nov., and D. joshuensis sp. nov. and description of Dictyobacteraceae fam. nov. within the order Ktedonobacterales isolated from Tengu-no-mugimeshi.</title>
        <authorList>
            <person name="Wang C.M."/>
            <person name="Zheng Y."/>
            <person name="Sakai Y."/>
            <person name="Toyoda A."/>
            <person name="Minakuchi Y."/>
            <person name="Abe K."/>
            <person name="Yokota A."/>
            <person name="Yabe S."/>
        </authorList>
    </citation>
    <scope>NUCLEOTIDE SEQUENCE [LARGE SCALE GENOMIC DNA]</scope>
    <source>
        <strain evidence="3">S-27</strain>
    </source>
</reference>
<accession>A0A401ZRA8</accession>
<evidence type="ECO:0000256" key="1">
    <source>
        <dbReference type="SAM" id="Phobius"/>
    </source>
</evidence>
<evidence type="ECO:0000313" key="3">
    <source>
        <dbReference type="Proteomes" id="UP000287224"/>
    </source>
</evidence>
<evidence type="ECO:0000313" key="2">
    <source>
        <dbReference type="EMBL" id="GCE09324.1"/>
    </source>
</evidence>
<keyword evidence="1" id="KW-0472">Membrane</keyword>
<name>A0A401ZRA8_9CHLR</name>
<feature type="transmembrane region" description="Helical" evidence="1">
    <location>
        <begin position="25"/>
        <end position="45"/>
    </location>
</feature>
<organism evidence="2 3">
    <name type="scientific">Dictyobacter aurantiacus</name>
    <dbReference type="NCBI Taxonomy" id="1936993"/>
    <lineage>
        <taxon>Bacteria</taxon>
        <taxon>Bacillati</taxon>
        <taxon>Chloroflexota</taxon>
        <taxon>Ktedonobacteria</taxon>
        <taxon>Ktedonobacterales</taxon>
        <taxon>Dictyobacteraceae</taxon>
        <taxon>Dictyobacter</taxon>
    </lineage>
</organism>
<feature type="transmembrane region" description="Helical" evidence="1">
    <location>
        <begin position="51"/>
        <end position="74"/>
    </location>
</feature>
<keyword evidence="1" id="KW-0812">Transmembrane</keyword>
<proteinExistence type="predicted"/>
<sequence>MCTATLLWLITRTGPEPRAGRLLGWFRETFSLALIFGFVLGGLVFNAVDPWAVYAASADLTVLALMLSIGLQCLPLERVEKSRFIMPGIAQFQK</sequence>
<dbReference type="EMBL" id="BIFQ01000002">
    <property type="protein sequence ID" value="GCE09324.1"/>
    <property type="molecule type" value="Genomic_DNA"/>
</dbReference>
<keyword evidence="3" id="KW-1185">Reference proteome</keyword>
<dbReference type="AlphaFoldDB" id="A0A401ZRA8"/>
<dbReference type="InterPro" id="IPR036259">
    <property type="entry name" value="MFS_trans_sf"/>
</dbReference>
<dbReference type="SUPFAM" id="SSF103473">
    <property type="entry name" value="MFS general substrate transporter"/>
    <property type="match status" value="1"/>
</dbReference>
<comment type="caution">
    <text evidence="2">The sequence shown here is derived from an EMBL/GenBank/DDBJ whole genome shotgun (WGS) entry which is preliminary data.</text>
</comment>
<keyword evidence="1" id="KW-1133">Transmembrane helix</keyword>
<gene>
    <name evidence="2" type="ORF">KDAU_66530</name>
</gene>